<dbReference type="PRINTS" id="PR00690">
    <property type="entry name" value="ADHESNFAMILY"/>
</dbReference>
<reference evidence="7 8" key="1">
    <citation type="journal article" date="2016" name="Front. Microbiol.">
        <title>Comprehensive Phylogenetic Analysis of Bovine Non-aureus Staphylococci Species Based on Whole-Genome Sequencing.</title>
        <authorList>
            <person name="Naushad S."/>
            <person name="Barkema H.W."/>
            <person name="Luby C."/>
            <person name="Condas L.A."/>
            <person name="Nobrega D.B."/>
            <person name="Carson D.A."/>
            <person name="De Buck J."/>
        </authorList>
    </citation>
    <scope>NUCLEOTIDE SEQUENCE [LARGE SCALE GENOMIC DNA]</scope>
    <source>
        <strain evidence="7 8">SNUC 5959</strain>
    </source>
</reference>
<keyword evidence="1 3" id="KW-0813">Transport</keyword>
<evidence type="ECO:0000256" key="2">
    <source>
        <dbReference type="ARBA" id="ARBA00022729"/>
    </source>
</evidence>
<evidence type="ECO:0000256" key="4">
    <source>
        <dbReference type="SAM" id="Coils"/>
    </source>
</evidence>
<dbReference type="KEGG" id="shu:SHYC_01355"/>
<dbReference type="STRING" id="1284.SHYC_01355"/>
<evidence type="ECO:0000313" key="7">
    <source>
        <dbReference type="EMBL" id="RIO44325.1"/>
    </source>
</evidence>
<dbReference type="InterPro" id="IPR006128">
    <property type="entry name" value="Lipoprotein_PsaA-like"/>
</dbReference>
<accession>A0A0A8HMA4</accession>
<evidence type="ECO:0000313" key="8">
    <source>
        <dbReference type="Proteomes" id="UP000285625"/>
    </source>
</evidence>
<dbReference type="AlphaFoldDB" id="A0A0A8HMA4"/>
<dbReference type="InterPro" id="IPR050492">
    <property type="entry name" value="Bact_metal-bind_prot9"/>
</dbReference>
<evidence type="ECO:0000256" key="1">
    <source>
        <dbReference type="ARBA" id="ARBA00022448"/>
    </source>
</evidence>
<dbReference type="InterPro" id="IPR006129">
    <property type="entry name" value="AdhesinB"/>
</dbReference>
<sequence length="352" mass="39959">MKKRILAFLTIAVVSILLVACGQSDSGKKSSSNDKLQVKTTVFPVESFVKQIGGDHVDVESIYPKGTDLHSYEPSQKDILDASKSDLFIYTGDNLDPVAKKVAGAIKDDNKKLSLEKHLSKQDLLKDAHHHEGEDHDHEHGDKAHDHDADHKEHDHDHEGEHKEDDHDHEGHDHEGHHHGMYDPHIWLDPKMNETMVKAIRDELSKKDPDHKAEYKKNADKLLKELDDIDKEMKKATKDHQGETVYVSHESLGYLANHYGFKQQGVQNMNAEDPSQKALTDIVKAIKSSKTKYILYEENVSNKVTDTIRQETDAEPLKFNNMESVSKSQSDDATYQSLMKENIKNIEKALNK</sequence>
<evidence type="ECO:0000256" key="5">
    <source>
        <dbReference type="SAM" id="MobiDB-lite"/>
    </source>
</evidence>
<comment type="caution">
    <text evidence="7">The sequence shown here is derived from an EMBL/GenBank/DDBJ whole genome shotgun (WGS) entry which is preliminary data.</text>
</comment>
<dbReference type="Gene3D" id="3.40.50.1980">
    <property type="entry name" value="Nitrogenase molybdenum iron protein domain"/>
    <property type="match status" value="3"/>
</dbReference>
<evidence type="ECO:0000256" key="3">
    <source>
        <dbReference type="RuleBase" id="RU003512"/>
    </source>
</evidence>
<name>A0A0A8HMA4_STAHY</name>
<dbReference type="HOGENOM" id="CLU_016838_1_0_9"/>
<organism evidence="7 8">
    <name type="scientific">Staphylococcus hyicus</name>
    <dbReference type="NCBI Taxonomy" id="1284"/>
    <lineage>
        <taxon>Bacteria</taxon>
        <taxon>Bacillati</taxon>
        <taxon>Bacillota</taxon>
        <taxon>Bacilli</taxon>
        <taxon>Bacillales</taxon>
        <taxon>Staphylococcaceae</taxon>
        <taxon>Staphylococcus</taxon>
    </lineage>
</organism>
<keyword evidence="2 6" id="KW-0732">Signal</keyword>
<dbReference type="EMBL" id="QXVO01000030">
    <property type="protein sequence ID" value="RIO44325.1"/>
    <property type="molecule type" value="Genomic_DNA"/>
</dbReference>
<dbReference type="GO" id="GO:0030001">
    <property type="term" value="P:metal ion transport"/>
    <property type="evidence" value="ECO:0007669"/>
    <property type="project" value="InterPro"/>
</dbReference>
<comment type="similarity">
    <text evidence="3">Belongs to the bacterial solute-binding protein 9 family.</text>
</comment>
<dbReference type="GeneID" id="41072116"/>
<protein>
    <submittedName>
        <fullName evidence="7">ABC transporter substrate-binding protein</fullName>
    </submittedName>
</protein>
<dbReference type="SUPFAM" id="SSF53807">
    <property type="entry name" value="Helical backbone' metal receptor"/>
    <property type="match status" value="1"/>
</dbReference>
<dbReference type="GO" id="GO:0046872">
    <property type="term" value="F:metal ion binding"/>
    <property type="evidence" value="ECO:0007669"/>
    <property type="project" value="InterPro"/>
</dbReference>
<dbReference type="InterPro" id="IPR006127">
    <property type="entry name" value="ZnuA-like"/>
</dbReference>
<keyword evidence="4" id="KW-0175">Coiled coil</keyword>
<dbReference type="PANTHER" id="PTHR42953:SF8">
    <property type="entry name" value="ZINT DOMAIN-CONTAINING PROTEIN"/>
    <property type="match status" value="1"/>
</dbReference>
<dbReference type="RefSeq" id="WP_039643813.1">
    <property type="nucleotide sequence ID" value="NZ_CP008747.1"/>
</dbReference>
<dbReference type="PROSITE" id="PS51257">
    <property type="entry name" value="PROKAR_LIPOPROTEIN"/>
    <property type="match status" value="1"/>
</dbReference>
<dbReference type="PRINTS" id="PR00691">
    <property type="entry name" value="ADHESINB"/>
</dbReference>
<feature type="signal peptide" evidence="6">
    <location>
        <begin position="1"/>
        <end position="20"/>
    </location>
</feature>
<dbReference type="PANTHER" id="PTHR42953">
    <property type="entry name" value="HIGH-AFFINITY ZINC UPTAKE SYSTEM PROTEIN ZNUA-RELATED"/>
    <property type="match status" value="1"/>
</dbReference>
<gene>
    <name evidence="7" type="ORF">BUZ57_09345</name>
</gene>
<dbReference type="Proteomes" id="UP000285625">
    <property type="component" value="Unassembled WGS sequence"/>
</dbReference>
<feature type="coiled-coil region" evidence="4">
    <location>
        <begin position="212"/>
        <end position="239"/>
    </location>
</feature>
<dbReference type="GO" id="GO:0007155">
    <property type="term" value="P:cell adhesion"/>
    <property type="evidence" value="ECO:0007669"/>
    <property type="project" value="InterPro"/>
</dbReference>
<feature type="region of interest" description="Disordered" evidence="5">
    <location>
        <begin position="129"/>
        <end position="185"/>
    </location>
</feature>
<evidence type="ECO:0000256" key="6">
    <source>
        <dbReference type="SAM" id="SignalP"/>
    </source>
</evidence>
<proteinExistence type="inferred from homology"/>
<dbReference type="Pfam" id="PF01297">
    <property type="entry name" value="ZnuA"/>
    <property type="match status" value="1"/>
</dbReference>
<feature type="chain" id="PRO_5038441302" evidence="6">
    <location>
        <begin position="21"/>
        <end position="352"/>
    </location>
</feature>